<dbReference type="EMBL" id="BMQS01000020">
    <property type="protein sequence ID" value="GGU01676.1"/>
    <property type="molecule type" value="Genomic_DNA"/>
</dbReference>
<dbReference type="GO" id="GO:0070813">
    <property type="term" value="P:hydrogen sulfide metabolic process"/>
    <property type="evidence" value="ECO:0007669"/>
    <property type="project" value="TreeGrafter"/>
</dbReference>
<reference evidence="5" key="2">
    <citation type="submission" date="2018-04" db="EMBL/GenBank/DDBJ databases">
        <title>Complete genome sequence of Sulfodiicoccus acidiphilus strain HS-1.</title>
        <authorList>
            <person name="Sakai H.D."/>
            <person name="Kurosawa N."/>
        </authorList>
    </citation>
    <scope>NUCLEOTIDE SEQUENCE [LARGE SCALE GENOMIC DNA]</scope>
    <source>
        <strain evidence="5">HS-1</strain>
    </source>
</reference>
<dbReference type="EMBL" id="AP018553">
    <property type="protein sequence ID" value="BBD73586.1"/>
    <property type="molecule type" value="Genomic_DNA"/>
</dbReference>
<dbReference type="InterPro" id="IPR036866">
    <property type="entry name" value="RibonucZ/Hydroxyglut_hydro"/>
</dbReference>
<dbReference type="InterPro" id="IPR001279">
    <property type="entry name" value="Metallo-B-lactamas"/>
</dbReference>
<dbReference type="GO" id="GO:0006749">
    <property type="term" value="P:glutathione metabolic process"/>
    <property type="evidence" value="ECO:0007669"/>
    <property type="project" value="InterPro"/>
</dbReference>
<dbReference type="GO" id="GO:0016787">
    <property type="term" value="F:hydrolase activity"/>
    <property type="evidence" value="ECO:0007669"/>
    <property type="project" value="UniProtKB-KW"/>
</dbReference>
<dbReference type="GO" id="GO:0046872">
    <property type="term" value="F:metal ion binding"/>
    <property type="evidence" value="ECO:0007669"/>
    <property type="project" value="UniProtKB-KW"/>
</dbReference>
<evidence type="ECO:0000313" key="4">
    <source>
        <dbReference type="EMBL" id="GGU01676.1"/>
    </source>
</evidence>
<keyword evidence="3" id="KW-0378">Hydrolase</keyword>
<dbReference type="FunFam" id="3.60.15.10:FF:000030">
    <property type="entry name" value="Metallo-beta-lactamase family protein"/>
    <property type="match status" value="1"/>
</dbReference>
<proteinExistence type="predicted"/>
<dbReference type="SUPFAM" id="SSF56281">
    <property type="entry name" value="Metallo-hydrolase/oxidoreductase"/>
    <property type="match status" value="1"/>
</dbReference>
<dbReference type="RefSeq" id="WP_126450838.1">
    <property type="nucleotide sequence ID" value="NZ_AP018553.1"/>
</dbReference>
<keyword evidence="1" id="KW-0479">Metal-binding</keyword>
<dbReference type="GO" id="GO:0050313">
    <property type="term" value="F:sulfur dioxygenase activity"/>
    <property type="evidence" value="ECO:0007669"/>
    <property type="project" value="InterPro"/>
</dbReference>
<accession>A0A348B5Y4</accession>
<reference evidence="4" key="1">
    <citation type="journal article" date="2014" name="Int. J. Syst. Evol. Microbiol.">
        <title>Complete genome sequence of Corynebacterium casei LMG S-19264T (=DSM 44701T), isolated from a smear-ripened cheese.</title>
        <authorList>
            <consortium name="US DOE Joint Genome Institute (JGI-PGF)"/>
            <person name="Walter F."/>
            <person name="Albersmeier A."/>
            <person name="Kalinowski J."/>
            <person name="Ruckert C."/>
        </authorList>
    </citation>
    <scope>NUCLEOTIDE SEQUENCE</scope>
    <source>
        <strain evidence="4">JCM 31740</strain>
    </source>
</reference>
<reference evidence="4" key="4">
    <citation type="submission" date="2020-09" db="EMBL/GenBank/DDBJ databases">
        <authorList>
            <person name="Sun Q."/>
            <person name="Ohkuma M."/>
        </authorList>
    </citation>
    <scope>NUCLEOTIDE SEQUENCE</scope>
    <source>
        <strain evidence="4">JCM 31740</strain>
    </source>
</reference>
<dbReference type="InterPro" id="IPR044528">
    <property type="entry name" value="POD-like_MBL-fold"/>
</dbReference>
<dbReference type="OrthoDB" id="197151at2157"/>
<evidence type="ECO:0000259" key="2">
    <source>
        <dbReference type="SMART" id="SM00849"/>
    </source>
</evidence>
<reference evidence="3" key="3">
    <citation type="journal article" date="2019" name="BMC Res. Notes">
        <title>Complete genome sequence of the Sulfodiicoccus acidiphilus strain HS-1T, the first crenarchaeon that lacks polB3, isolated from an acidic hot spring in Ohwaku-dani, Hakone, Japan.</title>
        <authorList>
            <person name="Sakai H.D."/>
            <person name="Kurosawa N."/>
        </authorList>
    </citation>
    <scope>NUCLEOTIDE SEQUENCE</scope>
    <source>
        <strain evidence="3">HS-1</strain>
    </source>
</reference>
<keyword evidence="5" id="KW-1185">Reference proteome</keyword>
<feature type="domain" description="Metallo-beta-lactamase" evidence="2">
    <location>
        <begin position="12"/>
        <end position="179"/>
    </location>
</feature>
<dbReference type="SMART" id="SM00849">
    <property type="entry name" value="Lactamase_B"/>
    <property type="match status" value="1"/>
</dbReference>
<dbReference type="Pfam" id="PF00753">
    <property type="entry name" value="Lactamase_B"/>
    <property type="match status" value="1"/>
</dbReference>
<dbReference type="InterPro" id="IPR051682">
    <property type="entry name" value="Mito_Persulfide_Diox"/>
</dbReference>
<gene>
    <name evidence="4" type="ORF">GCM10007116_18570</name>
    <name evidence="3" type="ORF">HS1genome_1975</name>
</gene>
<dbReference type="AlphaFoldDB" id="A0A348B5Y4"/>
<dbReference type="Gene3D" id="3.60.15.10">
    <property type="entry name" value="Ribonuclease Z/Hydroxyacylglutathione hydrolase-like"/>
    <property type="match status" value="1"/>
</dbReference>
<dbReference type="GeneID" id="38667439"/>
<sequence length="239" mass="26884">MIFRQLISRQGGCVTYVFGCTQAGELFIVDPKASEVEEILKLAESLRMKVRYVIDTHTHADHLSGKRRLAELTGASIYLHESTKVKFPVERVKDGEELKSGNVKIRFVHTPGHTPDSLSLLVTDYRRGEEPWMVMTGDTLFVGGVGRVDIGGEDSAELLFYSLKKLKELPDYVEVYPAHTSGSVCGIGISGKPESTIGFEKKFNTAFRTENKEEFIESQRIQVVRPKEFDYYINANLES</sequence>
<evidence type="ECO:0000313" key="5">
    <source>
        <dbReference type="Proteomes" id="UP000276741"/>
    </source>
</evidence>
<evidence type="ECO:0000256" key="1">
    <source>
        <dbReference type="ARBA" id="ARBA00022723"/>
    </source>
</evidence>
<dbReference type="Proteomes" id="UP000276741">
    <property type="component" value="Chromosome"/>
</dbReference>
<dbReference type="PANTHER" id="PTHR43084">
    <property type="entry name" value="PERSULFIDE DIOXYGENASE ETHE1"/>
    <property type="match status" value="1"/>
</dbReference>
<organism evidence="3 5">
    <name type="scientific">Sulfodiicoccus acidiphilus</name>
    <dbReference type="NCBI Taxonomy" id="1670455"/>
    <lineage>
        <taxon>Archaea</taxon>
        <taxon>Thermoproteota</taxon>
        <taxon>Thermoprotei</taxon>
        <taxon>Sulfolobales</taxon>
        <taxon>Sulfolobaceae</taxon>
        <taxon>Sulfodiicoccus</taxon>
    </lineage>
</organism>
<dbReference type="PANTHER" id="PTHR43084:SF1">
    <property type="entry name" value="PERSULFIDE DIOXYGENASE ETHE1, MITOCHONDRIAL"/>
    <property type="match status" value="1"/>
</dbReference>
<protein>
    <submittedName>
        <fullName evidence="3">MBL fold metallo-hydrolase</fullName>
    </submittedName>
</protein>
<name>A0A348B5Y4_9CREN</name>
<dbReference type="KEGG" id="sacd:HS1genome_1975"/>
<dbReference type="Proteomes" id="UP000616143">
    <property type="component" value="Unassembled WGS sequence"/>
</dbReference>
<evidence type="ECO:0000313" key="3">
    <source>
        <dbReference type="EMBL" id="BBD73586.1"/>
    </source>
</evidence>
<dbReference type="CDD" id="cd07724">
    <property type="entry name" value="POD-like_MBL-fold"/>
    <property type="match status" value="1"/>
</dbReference>